<dbReference type="Pfam" id="PF20772">
    <property type="entry name" value="TACO1_YebC_N"/>
    <property type="match status" value="1"/>
</dbReference>
<dbReference type="GO" id="GO:0003677">
    <property type="term" value="F:DNA binding"/>
    <property type="evidence" value="ECO:0007669"/>
    <property type="project" value="UniProtKB-UniRule"/>
</dbReference>
<dbReference type="PANTHER" id="PTHR12532">
    <property type="entry name" value="TRANSLATIONAL ACTIVATOR OF CYTOCHROME C OXIDASE 1"/>
    <property type="match status" value="1"/>
</dbReference>
<dbReference type="Pfam" id="PF01709">
    <property type="entry name" value="Transcrip_reg"/>
    <property type="match status" value="1"/>
</dbReference>
<dbReference type="InterPro" id="IPR026564">
    <property type="entry name" value="Transcrip_reg_TACO1-like_dom3"/>
</dbReference>
<feature type="domain" description="TACO1/YebC-like second and third" evidence="6">
    <location>
        <begin position="79"/>
        <end position="237"/>
    </location>
</feature>
<reference evidence="8" key="1">
    <citation type="submission" date="2021-01" db="EMBL/GenBank/DDBJ databases">
        <title>Draft genome sequence of Acholeplasmataceae bacterium strain Mahy22.</title>
        <authorList>
            <person name="Watanabe M."/>
            <person name="Kojima H."/>
            <person name="Fukui M."/>
        </authorList>
    </citation>
    <scope>NUCLEOTIDE SEQUENCE</scope>
    <source>
        <strain evidence="8">Mahy22</strain>
    </source>
</reference>
<dbReference type="InterPro" id="IPR049083">
    <property type="entry name" value="TACO1_YebC_N"/>
</dbReference>
<evidence type="ECO:0000256" key="1">
    <source>
        <dbReference type="ARBA" id="ARBA00008724"/>
    </source>
</evidence>
<dbReference type="AlphaFoldDB" id="A0A7U9XVH1"/>
<dbReference type="GO" id="GO:0006355">
    <property type="term" value="P:regulation of DNA-templated transcription"/>
    <property type="evidence" value="ECO:0007669"/>
    <property type="project" value="UniProtKB-UniRule"/>
</dbReference>
<dbReference type="NCBIfam" id="NF009044">
    <property type="entry name" value="PRK12378.1"/>
    <property type="match status" value="1"/>
</dbReference>
<proteinExistence type="inferred from homology"/>
<protein>
    <recommendedName>
        <fullName evidence="5">Probable transcriptional regulatory protein MPAN_001890</fullName>
    </recommendedName>
</protein>
<dbReference type="KEGG" id="manr:MPAN_001890"/>
<dbReference type="InterPro" id="IPR029072">
    <property type="entry name" value="YebC-like"/>
</dbReference>
<keyword evidence="3 5" id="KW-0238">DNA-binding</keyword>
<evidence type="ECO:0000256" key="5">
    <source>
        <dbReference type="HAMAP-Rule" id="MF_00693"/>
    </source>
</evidence>
<dbReference type="InterPro" id="IPR048300">
    <property type="entry name" value="TACO1_YebC-like_2nd/3rd_dom"/>
</dbReference>
<evidence type="ECO:0000256" key="3">
    <source>
        <dbReference type="ARBA" id="ARBA00023125"/>
    </source>
</evidence>
<dbReference type="InterPro" id="IPR002876">
    <property type="entry name" value="Transcrip_reg_TACO1-like"/>
</dbReference>
<organism evidence="8 9">
    <name type="scientific">Mariniplasma anaerobium</name>
    <dbReference type="NCBI Taxonomy" id="2735436"/>
    <lineage>
        <taxon>Bacteria</taxon>
        <taxon>Bacillati</taxon>
        <taxon>Mycoplasmatota</taxon>
        <taxon>Mollicutes</taxon>
        <taxon>Acholeplasmatales</taxon>
        <taxon>Acholeplasmataceae</taxon>
        <taxon>Mariniplasma</taxon>
    </lineage>
</organism>
<comment type="subcellular location">
    <subcellularLocation>
        <location evidence="5">Cytoplasm</location>
    </subcellularLocation>
</comment>
<feature type="domain" description="TACO1/YebC-like N-terminal" evidence="7">
    <location>
        <begin position="4"/>
        <end position="74"/>
    </location>
</feature>
<accession>A0A7U9XVH1</accession>
<dbReference type="Gene3D" id="3.30.70.980">
    <property type="match status" value="2"/>
</dbReference>
<comment type="similarity">
    <text evidence="1 5">Belongs to the TACO1 family.</text>
</comment>
<dbReference type="GO" id="GO:0005829">
    <property type="term" value="C:cytosol"/>
    <property type="evidence" value="ECO:0007669"/>
    <property type="project" value="TreeGrafter"/>
</dbReference>
<sequence length="240" mass="26893">MGRAFEVRKVAMGKTAAVKSKLYAKYGKEIYMAAKSGTPDPELNQTLKRIIEKAKKDQVTADVIKRAIDKAKGGSEESYSEARYEGFGPGNSMIIVECLTDNVNRTIAEVRNAFTKTNGKLGVSGSVLHQFNHQAVFTVPELTEDEVLETLVLNDVDVTDIEAEEDGVTILGDAKDYNQIRTAFTDENPELEFITDEIMWLPIMDTELTSEEDQSTFQRLLDMLNELDDVQDVYHNVKQD</sequence>
<evidence type="ECO:0000259" key="7">
    <source>
        <dbReference type="Pfam" id="PF20772"/>
    </source>
</evidence>
<dbReference type="HAMAP" id="MF_00693">
    <property type="entry name" value="Transcrip_reg_TACO1"/>
    <property type="match status" value="1"/>
</dbReference>
<evidence type="ECO:0000313" key="9">
    <source>
        <dbReference type="Proteomes" id="UP000620133"/>
    </source>
</evidence>
<dbReference type="RefSeq" id="WP_176239162.1">
    <property type="nucleotide sequence ID" value="NZ_AP024412.1"/>
</dbReference>
<dbReference type="Gene3D" id="1.10.10.200">
    <property type="match status" value="1"/>
</dbReference>
<dbReference type="PANTHER" id="PTHR12532:SF0">
    <property type="entry name" value="TRANSLATIONAL ACTIVATOR OF CYTOCHROME C OXIDASE 1"/>
    <property type="match status" value="1"/>
</dbReference>
<dbReference type="InterPro" id="IPR017856">
    <property type="entry name" value="Integrase-like_N"/>
</dbReference>
<keyword evidence="4 5" id="KW-0804">Transcription</keyword>
<evidence type="ECO:0000313" key="8">
    <source>
        <dbReference type="EMBL" id="BCR35296.1"/>
    </source>
</evidence>
<keyword evidence="2 5" id="KW-0805">Transcription regulation</keyword>
<evidence type="ECO:0000259" key="6">
    <source>
        <dbReference type="Pfam" id="PF01709"/>
    </source>
</evidence>
<name>A0A7U9XVH1_9MOLU</name>
<evidence type="ECO:0000256" key="4">
    <source>
        <dbReference type="ARBA" id="ARBA00023163"/>
    </source>
</evidence>
<keyword evidence="5" id="KW-0963">Cytoplasm</keyword>
<dbReference type="EMBL" id="AP024412">
    <property type="protein sequence ID" value="BCR35296.1"/>
    <property type="molecule type" value="Genomic_DNA"/>
</dbReference>
<dbReference type="SUPFAM" id="SSF75625">
    <property type="entry name" value="YebC-like"/>
    <property type="match status" value="1"/>
</dbReference>
<evidence type="ECO:0000256" key="2">
    <source>
        <dbReference type="ARBA" id="ARBA00023015"/>
    </source>
</evidence>
<keyword evidence="9" id="KW-1185">Reference proteome</keyword>
<gene>
    <name evidence="8" type="ORF">MPAN_001890</name>
</gene>
<dbReference type="Proteomes" id="UP000620133">
    <property type="component" value="Chromosome"/>
</dbReference>